<keyword evidence="3" id="KW-0813">Transport</keyword>
<dbReference type="AlphaFoldDB" id="A0AAD5C3S0"/>
<dbReference type="InterPro" id="IPR052221">
    <property type="entry name" value="SLC35F_Transporter"/>
</dbReference>
<proteinExistence type="inferred from homology"/>
<comment type="caution">
    <text evidence="8">The sequence shown here is derived from an EMBL/GenBank/DDBJ whole genome shotgun (WGS) entry which is preliminary data.</text>
</comment>
<keyword evidence="7" id="KW-0732">Signal</keyword>
<evidence type="ECO:0000313" key="9">
    <source>
        <dbReference type="Proteomes" id="UP001206925"/>
    </source>
</evidence>
<dbReference type="GO" id="GO:0016020">
    <property type="term" value="C:membrane"/>
    <property type="evidence" value="ECO:0007669"/>
    <property type="project" value="UniProtKB-SubCell"/>
</dbReference>
<gene>
    <name evidence="8" type="ORF">M8C21_017779</name>
</gene>
<dbReference type="PANTHER" id="PTHR14233:SF4">
    <property type="entry name" value="SOLUTE CARRIER FAMILY 35 MEMBER F2"/>
    <property type="match status" value="1"/>
</dbReference>
<protein>
    <submittedName>
        <fullName evidence="8">Uncharacterized protein</fullName>
    </submittedName>
</protein>
<evidence type="ECO:0000256" key="3">
    <source>
        <dbReference type="ARBA" id="ARBA00022448"/>
    </source>
</evidence>
<dbReference type="Proteomes" id="UP001206925">
    <property type="component" value="Unassembled WGS sequence"/>
</dbReference>
<keyword evidence="6" id="KW-0472">Membrane</keyword>
<evidence type="ECO:0000256" key="1">
    <source>
        <dbReference type="ARBA" id="ARBA00004141"/>
    </source>
</evidence>
<dbReference type="Pfam" id="PF06027">
    <property type="entry name" value="SLC35F"/>
    <property type="match status" value="1"/>
</dbReference>
<keyword evidence="4" id="KW-0812">Transmembrane</keyword>
<sequence>MFICLTFELLPHTGFAAAMFLFSSRVPASLKMSGSTMLNLSLLTSDMWPVLIRIFAYHEKVYFVAFVAVDIRLVAYSGFDKENHADGATDLSRYLDEEAAVLS</sequence>
<evidence type="ECO:0000256" key="5">
    <source>
        <dbReference type="ARBA" id="ARBA00022989"/>
    </source>
</evidence>
<organism evidence="8 9">
    <name type="scientific">Ambrosia artemisiifolia</name>
    <name type="common">Common ragweed</name>
    <dbReference type="NCBI Taxonomy" id="4212"/>
    <lineage>
        <taxon>Eukaryota</taxon>
        <taxon>Viridiplantae</taxon>
        <taxon>Streptophyta</taxon>
        <taxon>Embryophyta</taxon>
        <taxon>Tracheophyta</taxon>
        <taxon>Spermatophyta</taxon>
        <taxon>Magnoliopsida</taxon>
        <taxon>eudicotyledons</taxon>
        <taxon>Gunneridae</taxon>
        <taxon>Pentapetalae</taxon>
        <taxon>asterids</taxon>
        <taxon>campanulids</taxon>
        <taxon>Asterales</taxon>
        <taxon>Asteraceae</taxon>
        <taxon>Asteroideae</taxon>
        <taxon>Heliantheae alliance</taxon>
        <taxon>Heliantheae</taxon>
        <taxon>Ambrosia</taxon>
    </lineage>
</organism>
<dbReference type="EMBL" id="JAMZMK010009641">
    <property type="protein sequence ID" value="KAI7734806.1"/>
    <property type="molecule type" value="Genomic_DNA"/>
</dbReference>
<keyword evidence="9" id="KW-1185">Reference proteome</keyword>
<evidence type="ECO:0000256" key="7">
    <source>
        <dbReference type="SAM" id="SignalP"/>
    </source>
</evidence>
<feature type="signal peptide" evidence="7">
    <location>
        <begin position="1"/>
        <end position="16"/>
    </location>
</feature>
<evidence type="ECO:0000256" key="4">
    <source>
        <dbReference type="ARBA" id="ARBA00022692"/>
    </source>
</evidence>
<dbReference type="PANTHER" id="PTHR14233">
    <property type="entry name" value="DUF914-RELATED"/>
    <property type="match status" value="1"/>
</dbReference>
<dbReference type="GO" id="GO:0022857">
    <property type="term" value="F:transmembrane transporter activity"/>
    <property type="evidence" value="ECO:0007669"/>
    <property type="project" value="InterPro"/>
</dbReference>
<reference evidence="8" key="1">
    <citation type="submission" date="2022-06" db="EMBL/GenBank/DDBJ databases">
        <title>Uncovering the hologenomic basis of an extraordinary plant invasion.</title>
        <authorList>
            <person name="Bieker V.C."/>
            <person name="Martin M.D."/>
            <person name="Gilbert T."/>
            <person name="Hodgins K."/>
            <person name="Battlay P."/>
            <person name="Petersen B."/>
            <person name="Wilson J."/>
        </authorList>
    </citation>
    <scope>NUCLEOTIDE SEQUENCE</scope>
    <source>
        <strain evidence="8">AA19_3_7</strain>
        <tissue evidence="8">Leaf</tissue>
    </source>
</reference>
<evidence type="ECO:0000256" key="6">
    <source>
        <dbReference type="ARBA" id="ARBA00023136"/>
    </source>
</evidence>
<evidence type="ECO:0000256" key="2">
    <source>
        <dbReference type="ARBA" id="ARBA00007863"/>
    </source>
</evidence>
<feature type="chain" id="PRO_5042005119" evidence="7">
    <location>
        <begin position="17"/>
        <end position="103"/>
    </location>
</feature>
<accession>A0AAD5C3S0</accession>
<comment type="similarity">
    <text evidence="2">Belongs to the SLC35F solute transporter family.</text>
</comment>
<comment type="subcellular location">
    <subcellularLocation>
        <location evidence="1">Membrane</location>
        <topology evidence="1">Multi-pass membrane protein</topology>
    </subcellularLocation>
</comment>
<evidence type="ECO:0000313" key="8">
    <source>
        <dbReference type="EMBL" id="KAI7734806.1"/>
    </source>
</evidence>
<keyword evidence="5" id="KW-1133">Transmembrane helix</keyword>
<name>A0AAD5C3S0_AMBAR</name>
<dbReference type="InterPro" id="IPR009262">
    <property type="entry name" value="SLC35_F1/F2/F6"/>
</dbReference>